<evidence type="ECO:0000256" key="2">
    <source>
        <dbReference type="SAM" id="SignalP"/>
    </source>
</evidence>
<dbReference type="STRING" id="1618404.UW35_C0032G0009"/>
<evidence type="ECO:0000256" key="1">
    <source>
        <dbReference type="SAM" id="MobiDB-lite"/>
    </source>
</evidence>
<feature type="region of interest" description="Disordered" evidence="1">
    <location>
        <begin position="128"/>
        <end position="147"/>
    </location>
</feature>
<dbReference type="Proteomes" id="UP000033861">
    <property type="component" value="Unassembled WGS sequence"/>
</dbReference>
<reference evidence="3 4" key="1">
    <citation type="journal article" date="2015" name="Nature">
        <title>rRNA introns, odd ribosomes, and small enigmatic genomes across a large radiation of phyla.</title>
        <authorList>
            <person name="Brown C.T."/>
            <person name="Hug L.A."/>
            <person name="Thomas B.C."/>
            <person name="Sharon I."/>
            <person name="Castelle C.J."/>
            <person name="Singh A."/>
            <person name="Wilkins M.J."/>
            <person name="Williams K.H."/>
            <person name="Banfield J.F."/>
        </authorList>
    </citation>
    <scope>NUCLEOTIDE SEQUENCE [LARGE SCALE GENOMIC DNA]</scope>
</reference>
<accession>A0A0G1KD92</accession>
<feature type="signal peptide" evidence="2">
    <location>
        <begin position="1"/>
        <end position="22"/>
    </location>
</feature>
<protein>
    <recommendedName>
        <fullName evidence="5">Lipoprotein</fullName>
    </recommendedName>
</protein>
<name>A0A0G1KD92_9BACT</name>
<evidence type="ECO:0000313" key="4">
    <source>
        <dbReference type="Proteomes" id="UP000033861"/>
    </source>
</evidence>
<organism evidence="3 4">
    <name type="scientific">Candidatus Collierbacteria bacterium GW2011_GWF2_44_15</name>
    <dbReference type="NCBI Taxonomy" id="1618404"/>
    <lineage>
        <taxon>Bacteria</taxon>
        <taxon>Candidatus Collieribacteriota</taxon>
    </lineage>
</organism>
<feature type="chain" id="PRO_5002538181" description="Lipoprotein" evidence="2">
    <location>
        <begin position="23"/>
        <end position="202"/>
    </location>
</feature>
<gene>
    <name evidence="3" type="ORF">UW35_C0032G0009</name>
</gene>
<dbReference type="EMBL" id="LCHZ01000032">
    <property type="protein sequence ID" value="KKT45789.1"/>
    <property type="molecule type" value="Genomic_DNA"/>
</dbReference>
<sequence>MWYLLHSIMMINMNKVALLLPAAILVAGCNTSPIVPGNETDTQAQQAQKISQILERGGSAFCRITNLTDNSVVEMTLAGEKMKIVGTDLSEGKKGTMINDTAYIYSWEEGQTTGFKMKLSQEEITPAPGDVETDVQENDTQGRATTYDDDTKYKLDCTQRNVSDSEFAPPASVNFVDPSQMQNLSPAELQKLFPQGSQGDQE</sequence>
<evidence type="ECO:0000313" key="3">
    <source>
        <dbReference type="EMBL" id="KKT45789.1"/>
    </source>
</evidence>
<comment type="caution">
    <text evidence="3">The sequence shown here is derived from an EMBL/GenBank/DDBJ whole genome shotgun (WGS) entry which is preliminary data.</text>
</comment>
<evidence type="ECO:0008006" key="5">
    <source>
        <dbReference type="Google" id="ProtNLM"/>
    </source>
</evidence>
<proteinExistence type="predicted"/>
<keyword evidence="2" id="KW-0732">Signal</keyword>
<dbReference type="AlphaFoldDB" id="A0A0G1KD92"/>